<dbReference type="AlphaFoldDB" id="A0AAV5J0C4"/>
<dbReference type="EMBL" id="BPVZ01000023">
    <property type="protein sequence ID" value="GKV05501.1"/>
    <property type="molecule type" value="Genomic_DNA"/>
</dbReference>
<evidence type="ECO:0000256" key="1">
    <source>
        <dbReference type="SAM" id="MobiDB-lite"/>
    </source>
</evidence>
<accession>A0AAV5J0C4</accession>
<organism evidence="2 3">
    <name type="scientific">Rubroshorea leprosula</name>
    <dbReference type="NCBI Taxonomy" id="152421"/>
    <lineage>
        <taxon>Eukaryota</taxon>
        <taxon>Viridiplantae</taxon>
        <taxon>Streptophyta</taxon>
        <taxon>Embryophyta</taxon>
        <taxon>Tracheophyta</taxon>
        <taxon>Spermatophyta</taxon>
        <taxon>Magnoliopsida</taxon>
        <taxon>eudicotyledons</taxon>
        <taxon>Gunneridae</taxon>
        <taxon>Pentapetalae</taxon>
        <taxon>rosids</taxon>
        <taxon>malvids</taxon>
        <taxon>Malvales</taxon>
        <taxon>Dipterocarpaceae</taxon>
        <taxon>Rubroshorea</taxon>
    </lineage>
</organism>
<feature type="region of interest" description="Disordered" evidence="1">
    <location>
        <begin position="535"/>
        <end position="601"/>
    </location>
</feature>
<evidence type="ECO:0000313" key="3">
    <source>
        <dbReference type="Proteomes" id="UP001054252"/>
    </source>
</evidence>
<feature type="compositionally biased region" description="Low complexity" evidence="1">
    <location>
        <begin position="543"/>
        <end position="554"/>
    </location>
</feature>
<keyword evidence="3" id="KW-1185">Reference proteome</keyword>
<feature type="region of interest" description="Disordered" evidence="1">
    <location>
        <begin position="485"/>
        <end position="520"/>
    </location>
</feature>
<reference evidence="2 3" key="1">
    <citation type="journal article" date="2021" name="Commun. Biol.">
        <title>The genome of Shorea leprosula (Dipterocarpaceae) highlights the ecological relevance of drought in aseasonal tropical rainforests.</title>
        <authorList>
            <person name="Ng K.K.S."/>
            <person name="Kobayashi M.J."/>
            <person name="Fawcett J.A."/>
            <person name="Hatakeyama M."/>
            <person name="Paape T."/>
            <person name="Ng C.H."/>
            <person name="Ang C.C."/>
            <person name="Tnah L.H."/>
            <person name="Lee C.T."/>
            <person name="Nishiyama T."/>
            <person name="Sese J."/>
            <person name="O'Brien M.J."/>
            <person name="Copetti D."/>
            <person name="Mohd Noor M.I."/>
            <person name="Ong R.C."/>
            <person name="Putra M."/>
            <person name="Sireger I.Z."/>
            <person name="Indrioko S."/>
            <person name="Kosugi Y."/>
            <person name="Izuno A."/>
            <person name="Isagi Y."/>
            <person name="Lee S.L."/>
            <person name="Shimizu K.K."/>
        </authorList>
    </citation>
    <scope>NUCLEOTIDE SEQUENCE [LARGE SCALE GENOMIC DNA]</scope>
    <source>
        <strain evidence="2">214</strain>
    </source>
</reference>
<evidence type="ECO:0008006" key="4">
    <source>
        <dbReference type="Google" id="ProtNLM"/>
    </source>
</evidence>
<protein>
    <recommendedName>
        <fullName evidence="4">Aminotransferase-like plant mobile domain-containing protein</fullName>
    </recommendedName>
</protein>
<dbReference type="InterPro" id="IPR044824">
    <property type="entry name" value="MAIN-like"/>
</dbReference>
<dbReference type="GO" id="GO:0010073">
    <property type="term" value="P:meristem maintenance"/>
    <property type="evidence" value="ECO:0007669"/>
    <property type="project" value="InterPro"/>
</dbReference>
<dbReference type="PANTHER" id="PTHR46033">
    <property type="entry name" value="PROTEIN MAIN-LIKE 2"/>
    <property type="match status" value="1"/>
</dbReference>
<proteinExistence type="predicted"/>
<gene>
    <name evidence="2" type="ORF">SLEP1_g17504</name>
</gene>
<sequence length="640" mass="70627">MPVPIHFAFSSDKTKDWSGWAKEILIDNGIVEILHAAEVFKLVALSQTLQINGNVECLRCLVRRWCTSTHTFILAFGEVTMTLEDKVMRTIANASSRSWRGEYNIDFPTWMRYFWTGEGENTAYVRVAFLTTWLSKFVFGGFPNHVIMAECIPLAIRLAEGVRFPLAPLMLGKRKIKRQIVPNVDGFLDDYGNFNFHAYKVMLGTFTPPEFGYDHDIPSAPSSDKTNWNKSMRPYINEAASNMWSEGVATLRFFSTTKMSTMSPLMLEYWATLLKREDDGQWVPICLPILGLVEEEYSATKREPRQEATDDAGIRVLQKYFCTVLMTIAKEADEAAPLRKSAMGKRKSIAQPPKSKARRTSASLANKQSKAKAPTPSKTRTTKGRGAVDGTSSEGFGPVSIPGDDEIPSKSKEAKRVETLAVNMEETLANPDVRQKILVREIGEPPLPGEILNFVDSIIDWSDPTSFTIESMKKAKANETKGGVRVSYGTSSMTKKPGATKTQLETSISKPHPISELPPFRAGVEKGKVTEVISFDSSDDSSEGSSTSDASSGSKVVANKPSGSLEKKITNTIEMKCSDQPSPTPAKPSGAVDRLSPSPIKSSEANDFAVRLLKNLEEMNEDRDMSLAQFGLAVNVTPLI</sequence>
<comment type="caution">
    <text evidence="2">The sequence shown here is derived from an EMBL/GenBank/DDBJ whole genome shotgun (WGS) entry which is preliminary data.</text>
</comment>
<feature type="compositionally biased region" description="Polar residues" evidence="1">
    <location>
        <begin position="488"/>
        <end position="509"/>
    </location>
</feature>
<name>A0AAV5J0C4_9ROSI</name>
<feature type="region of interest" description="Disordered" evidence="1">
    <location>
        <begin position="338"/>
        <end position="412"/>
    </location>
</feature>
<evidence type="ECO:0000313" key="2">
    <source>
        <dbReference type="EMBL" id="GKV05501.1"/>
    </source>
</evidence>
<dbReference type="PANTHER" id="PTHR46033:SF80">
    <property type="entry name" value="PROTEIN MAIN-LIKE 2-LIKE"/>
    <property type="match status" value="1"/>
</dbReference>
<dbReference type="Proteomes" id="UP001054252">
    <property type="component" value="Unassembled WGS sequence"/>
</dbReference>